<evidence type="ECO:0000313" key="4">
    <source>
        <dbReference type="EMBL" id="MRZ04950.1"/>
    </source>
</evidence>
<dbReference type="RefSeq" id="WP_057327533.1">
    <property type="nucleotide sequence ID" value="NZ_WKMW01000001.1"/>
</dbReference>
<reference evidence="6 7" key="2">
    <citation type="journal article" date="2019" name="Nat. Med.">
        <title>A library of human gut bacterial isolates paired with longitudinal multiomics data enables mechanistic microbiome research.</title>
        <authorList>
            <person name="Poyet M."/>
            <person name="Groussin M."/>
            <person name="Gibbons S.M."/>
            <person name="Avila-Pacheco J."/>
            <person name="Jiang X."/>
            <person name="Kearney S.M."/>
            <person name="Perrotta A.R."/>
            <person name="Berdy B."/>
            <person name="Zhao S."/>
            <person name="Lieberman T.D."/>
            <person name="Swanson P.K."/>
            <person name="Smith M."/>
            <person name="Roesemann S."/>
            <person name="Alexander J.E."/>
            <person name="Rich S.A."/>
            <person name="Livny J."/>
            <person name="Vlamakis H."/>
            <person name="Clish C."/>
            <person name="Bullock K."/>
            <person name="Deik A."/>
            <person name="Scott J."/>
            <person name="Pierce K.A."/>
            <person name="Xavier R.J."/>
            <person name="Alm E.J."/>
        </authorList>
    </citation>
    <scope>NUCLEOTIDE SEQUENCE [LARGE SCALE GENOMIC DNA]</scope>
    <source>
        <strain evidence="4 7">BIOML-A10</strain>
        <strain evidence="3 6">BIOML-A11</strain>
    </source>
</reference>
<feature type="transmembrane region" description="Helical" evidence="1">
    <location>
        <begin position="232"/>
        <end position="253"/>
    </location>
</feature>
<keyword evidence="1" id="KW-0812">Transmembrane</keyword>
<feature type="transmembrane region" description="Helical" evidence="1">
    <location>
        <begin position="20"/>
        <end position="37"/>
    </location>
</feature>
<evidence type="ECO:0000313" key="5">
    <source>
        <dbReference type="Proteomes" id="UP000095332"/>
    </source>
</evidence>
<evidence type="ECO:0000313" key="7">
    <source>
        <dbReference type="Proteomes" id="UP000471216"/>
    </source>
</evidence>
<name>A0A174NLI7_PARDI</name>
<dbReference type="Proteomes" id="UP000471216">
    <property type="component" value="Unassembled WGS sequence"/>
</dbReference>
<dbReference type="Proteomes" id="UP000095332">
    <property type="component" value="Unassembled WGS sequence"/>
</dbReference>
<evidence type="ECO:0000313" key="3">
    <source>
        <dbReference type="EMBL" id="MRY82997.1"/>
    </source>
</evidence>
<feature type="transmembrane region" description="Helical" evidence="1">
    <location>
        <begin position="49"/>
        <end position="72"/>
    </location>
</feature>
<organism evidence="2 5">
    <name type="scientific">Parabacteroides distasonis</name>
    <dbReference type="NCBI Taxonomy" id="823"/>
    <lineage>
        <taxon>Bacteria</taxon>
        <taxon>Pseudomonadati</taxon>
        <taxon>Bacteroidota</taxon>
        <taxon>Bacteroidia</taxon>
        <taxon>Bacteroidales</taxon>
        <taxon>Tannerellaceae</taxon>
        <taxon>Parabacteroides</taxon>
    </lineage>
</organism>
<evidence type="ECO:0000313" key="6">
    <source>
        <dbReference type="Proteomes" id="UP000450599"/>
    </source>
</evidence>
<evidence type="ECO:0000256" key="1">
    <source>
        <dbReference type="SAM" id="Phobius"/>
    </source>
</evidence>
<keyword evidence="1" id="KW-1133">Transmembrane helix</keyword>
<protein>
    <submittedName>
        <fullName evidence="2">Uncharacterized protein</fullName>
    </submittedName>
</protein>
<dbReference type="EMBL" id="WKMW01000001">
    <property type="protein sequence ID" value="MRY82997.1"/>
    <property type="molecule type" value="Genomic_DNA"/>
</dbReference>
<dbReference type="EMBL" id="WKMX01000001">
    <property type="protein sequence ID" value="MRZ04950.1"/>
    <property type="molecule type" value="Genomic_DNA"/>
</dbReference>
<sequence>MWERMFDLVLGLKKEHRLMMVITLIYAVTLFGITVDVEAMENWLQLVGYTIRTLCIACIIQLSVCFLTNIFWKELNRGLNKTFVVISGNVLSLAFLLFPFSISYIDMTAESMKLSSLNTERNRIDSMVRYYENLKSLDSSFSENLDSLILEEKKTLIRVIKEIDLKQFKIEEKQKRYEKPLVSILFLLQIFGFYILILYSSYFDRTNKVNRVIAVENIPDRKKVRSYFCDKVLKPLVLLLSVFLWGFLFFLWLR</sequence>
<proteinExistence type="predicted"/>
<keyword evidence="1" id="KW-0472">Membrane</keyword>
<dbReference type="Proteomes" id="UP000450599">
    <property type="component" value="Unassembled WGS sequence"/>
</dbReference>
<gene>
    <name evidence="2" type="ORF">ERS852560_00059</name>
    <name evidence="4" type="ORF">GKD54_01700</name>
    <name evidence="3" type="ORF">GKD58_01700</name>
</gene>
<accession>A0A174NLI7</accession>
<feature type="transmembrane region" description="Helical" evidence="1">
    <location>
        <begin position="181"/>
        <end position="202"/>
    </location>
</feature>
<reference evidence="2 5" key="1">
    <citation type="submission" date="2015-09" db="EMBL/GenBank/DDBJ databases">
        <authorList>
            <consortium name="Pathogen Informatics"/>
        </authorList>
    </citation>
    <scope>NUCLEOTIDE SEQUENCE [LARGE SCALE GENOMIC DNA]</scope>
    <source>
        <strain evidence="2 5">2789STDY5834948</strain>
    </source>
</reference>
<feature type="transmembrane region" description="Helical" evidence="1">
    <location>
        <begin position="84"/>
        <end position="105"/>
    </location>
</feature>
<evidence type="ECO:0000313" key="2">
    <source>
        <dbReference type="EMBL" id="CUP47420.1"/>
    </source>
</evidence>
<dbReference type="AlphaFoldDB" id="A0A174NLI7"/>
<dbReference type="EMBL" id="CZBM01000001">
    <property type="protein sequence ID" value="CUP47420.1"/>
    <property type="molecule type" value="Genomic_DNA"/>
</dbReference>